<gene>
    <name evidence="8" type="ordered locus">Sta7437_4406</name>
</gene>
<dbReference type="STRING" id="111780.Sta7437_4406"/>
<dbReference type="InterPro" id="IPR053022">
    <property type="entry name" value="Chloroplast_translocon_comp"/>
</dbReference>
<comment type="subcellular location">
    <subcellularLocation>
        <location evidence="1">Membrane</location>
        <topology evidence="1">Single-pass membrane protein</topology>
    </subcellularLocation>
</comment>
<proteinExistence type="predicted"/>
<feature type="transmembrane region" description="Helical" evidence="6">
    <location>
        <begin position="32"/>
        <end position="55"/>
    </location>
</feature>
<keyword evidence="9" id="KW-1185">Reference proteome</keyword>
<evidence type="ECO:0000256" key="6">
    <source>
        <dbReference type="SAM" id="Phobius"/>
    </source>
</evidence>
<evidence type="ECO:0000259" key="7">
    <source>
        <dbReference type="Pfam" id="PF04357"/>
    </source>
</evidence>
<dbReference type="PANTHER" id="PTHR34457:SF3">
    <property type="entry name" value="PROTEIN TIC236, CHLOROPLASTIC"/>
    <property type="match status" value="1"/>
</dbReference>
<organism evidence="8 9">
    <name type="scientific">Stanieria cyanosphaera (strain ATCC 29371 / PCC 7437)</name>
    <dbReference type="NCBI Taxonomy" id="111780"/>
    <lineage>
        <taxon>Bacteria</taxon>
        <taxon>Bacillati</taxon>
        <taxon>Cyanobacteriota</taxon>
        <taxon>Cyanophyceae</taxon>
        <taxon>Pleurocapsales</taxon>
        <taxon>Dermocarpellaceae</taxon>
        <taxon>Stanieria</taxon>
    </lineage>
</organism>
<sequence>MKKPSPDNWEKESEQSKIDHPSPAQSRKWLKLVVGVGIFLLASTGVSLTYGWWLISRKLIPLVEQEVGDYLHRPIEIGQLESLSLSSARFGESIIPATENNPDTVSVEAVKVDWKSLTSLLKQRLALDLTLVKPDIYIEQDEKGTWTPTNFGTASSSEQGFKVDVQRVILQQADLTLVARNKETKQLQPQVQGQINQGVIQILTDQDLIKFDVEGKLNQGGSFDVIGEGNTETDIIDLNVIGKELAGTEIGNLLALPLGIEAGTVDGEIGVKLSNDPLPYLTGTAKLNQATVQIPELVKPFVDSNGELHFQGSEVTFDRVKTNFGEVTGVVNGSLDFNEPGEYQLTAKTDPVEAQKVIEALELEPPPIPIKGKIAGNIAIKGSLLNPVTSFAIATTTPSRIDRVDFDKITANLDLIGNNLYVRSFQGNPKIGGVVQGNGTIELAGKQNLIFDVAANNIPGTKLARSYNNDLPVNIGNMAGNARFLAQANDLATLRVVNGEGNFALGNGTVEVNNLNYGAGQWRSQLQANGVEFGSLPIGKDSAPTLAKGLVDGVFEVSGKNNAVEIDRILATGKANLTTVGGTIAIPEIDLNNGNWQAALNTENLRLQRLFPEVPSEFNDNLSGNFLLTGKVESKPNTETIIDGFGDLTLAQGNVKVNKLEIRGNNWNALAQATNLQLKELNSETPEQFAGLVNGNFQVAGTVDNITPEGIKAKGDASLTLPEGVFDLNNLAIADGRFQTLVIPQGVDLSLFADPNSDELELNGQLGGELNVTGNVNNISPTAVVAKGNLSFSQGIDLLEQPFSAAITWDGRRLDVLQAKGDGLDATGYLELDKSFFSDIPDKLAAVTDFNFDVNQAQWIDVNKIRLTLPSWATNLDYSGRVDFTGTIGGIPSAMEIEGDLLVRDFVVENLIFDPTLQGTVSVMPTEGARLAIDNGQQASRGNNQDKIELVLGENFLPESFLLQHQQLDVVGTGTGEIVQIQARDVPVELLKTVAVKNPDFNIPEQVALQPLTGTLSGEFITNLNTLATSGENIVITNPILGRIKGDRLTGNFDYANGNFALENVRFQQRESTYQIAGNVIQQPDDFAFKGDITVEQGQIQDVLIALEIFELTDLTKGWGDRNYGLTKDLYQPPLPSAPQPPESLFTVGTPKATIFQQLQKLAEIQAKLNSAQQNEQDQFFVPELKTLTGKFDGKLSFNGSLNQGITADFDFQGGQWQWGQFTAERIIANGNLQDGILTLLPVSIQSDNSLIAFSGSFGGETQSGQLRLLDVPVSLIEKFVNLPPDLVFGGNINASATLAGSQANPQARGEINVNDATINQTSIQSTQGSFSYNDSRLNFFASSVVAPNADPLTITGSIPYQLPFSKTIPDSDRLNLQLNVTDEGLALLNILSRGEVNWIDGEGEVSLDISGNFDQAKNRPTKLVAKGKASVNQGKIAVRSLPDAYLTQVNGKINFNFDRIQVESFQGNFGGGKISAMGTLPLTQNQTQKNPLTINLNNLIVDLKGLYEGAVAGQLKILGTAVEPDLTGNLTLTNGSILIADTTTTAENATIVEDNSIAALTEYKNLQIQLGKNIQIIQPPISNFTATGKITINGTFNFPLPEGTIALKRGQVNLFTTQLSLAGGYPNTARFSRNNGLDPYLDVRLVGSAVETTRSPIPNDPLSAEINDIPASSFGTLETVRISARVKGLASQLTNSIELTSSPPRSQTEILALLGGSFVDTLGRGDSTLGLANLAGSALFGSFNTVLSDAFGLSEFRLFPTQIIDQKREGDRIIGLAGEAAIDLTNNISFSVLKILNTDLPAQFGFRYRLNDNFIIRGSSNFEDDTRGVIEYELRF</sequence>
<dbReference type="RefSeq" id="WP_015195529.1">
    <property type="nucleotide sequence ID" value="NC_019748.1"/>
</dbReference>
<dbReference type="Pfam" id="PF04357">
    <property type="entry name" value="TamB"/>
    <property type="match status" value="1"/>
</dbReference>
<dbReference type="EMBL" id="CP003653">
    <property type="protein sequence ID" value="AFZ37875.1"/>
    <property type="molecule type" value="Genomic_DNA"/>
</dbReference>
<dbReference type="Proteomes" id="UP000010473">
    <property type="component" value="Chromosome"/>
</dbReference>
<keyword evidence="2 6" id="KW-0812">Transmembrane</keyword>
<evidence type="ECO:0000256" key="3">
    <source>
        <dbReference type="ARBA" id="ARBA00022989"/>
    </source>
</evidence>
<protein>
    <recommendedName>
        <fullName evidence="7">Translocation and assembly module TamB C-terminal domain-containing protein</fullName>
    </recommendedName>
</protein>
<feature type="region of interest" description="Disordered" evidence="5">
    <location>
        <begin position="1"/>
        <end position="22"/>
    </location>
</feature>
<accession>K9XZ47</accession>
<dbReference type="KEGG" id="scs:Sta7437_4406"/>
<evidence type="ECO:0000256" key="4">
    <source>
        <dbReference type="ARBA" id="ARBA00023136"/>
    </source>
</evidence>
<feature type="domain" description="Translocation and assembly module TamB C-terminal" evidence="7">
    <location>
        <begin position="1465"/>
        <end position="1837"/>
    </location>
</feature>
<dbReference type="PATRIC" id="fig|111780.3.peg.4563"/>
<dbReference type="OrthoDB" id="536281at2"/>
<keyword evidence="4 6" id="KW-0472">Membrane</keyword>
<evidence type="ECO:0000256" key="2">
    <source>
        <dbReference type="ARBA" id="ARBA00022692"/>
    </source>
</evidence>
<evidence type="ECO:0000256" key="5">
    <source>
        <dbReference type="SAM" id="MobiDB-lite"/>
    </source>
</evidence>
<name>K9XZ47_STAC7</name>
<feature type="compositionally biased region" description="Basic and acidic residues" evidence="5">
    <location>
        <begin position="1"/>
        <end position="20"/>
    </location>
</feature>
<reference evidence="9" key="1">
    <citation type="journal article" date="2013" name="Proc. Natl. Acad. Sci. U.S.A.">
        <title>Improving the coverage of the cyanobacterial phylum using diversity-driven genome sequencing.</title>
        <authorList>
            <person name="Shih P.M."/>
            <person name="Wu D."/>
            <person name="Latifi A."/>
            <person name="Axen S.D."/>
            <person name="Fewer D.P."/>
            <person name="Talla E."/>
            <person name="Calteau A."/>
            <person name="Cai F."/>
            <person name="Tandeau de Marsac N."/>
            <person name="Rippka R."/>
            <person name="Herdman M."/>
            <person name="Sivonen K."/>
            <person name="Coursin T."/>
            <person name="Laurent T."/>
            <person name="Goodwin L."/>
            <person name="Nolan M."/>
            <person name="Davenport K.W."/>
            <person name="Han C.S."/>
            <person name="Rubin E.M."/>
            <person name="Eisen J.A."/>
            <person name="Woyke T."/>
            <person name="Gugger M."/>
            <person name="Kerfeld C.A."/>
        </authorList>
    </citation>
    <scope>NUCLEOTIDE SEQUENCE [LARGE SCALE GENOMIC DNA]</scope>
    <source>
        <strain evidence="9">ATCC 29371 / PCC 7437</strain>
    </source>
</reference>
<evidence type="ECO:0000313" key="8">
    <source>
        <dbReference type="EMBL" id="AFZ37875.1"/>
    </source>
</evidence>
<dbReference type="GO" id="GO:0005886">
    <property type="term" value="C:plasma membrane"/>
    <property type="evidence" value="ECO:0007669"/>
    <property type="project" value="InterPro"/>
</dbReference>
<dbReference type="eggNOG" id="COG2911">
    <property type="taxonomic scope" value="Bacteria"/>
</dbReference>
<dbReference type="HOGENOM" id="CLU_001223_0_0_3"/>
<dbReference type="InterPro" id="IPR007452">
    <property type="entry name" value="TamB_C"/>
</dbReference>
<evidence type="ECO:0000313" key="9">
    <source>
        <dbReference type="Proteomes" id="UP000010473"/>
    </source>
</evidence>
<dbReference type="GO" id="GO:0009306">
    <property type="term" value="P:protein secretion"/>
    <property type="evidence" value="ECO:0007669"/>
    <property type="project" value="InterPro"/>
</dbReference>
<keyword evidence="3 6" id="KW-1133">Transmembrane helix</keyword>
<evidence type="ECO:0000256" key="1">
    <source>
        <dbReference type="ARBA" id="ARBA00004167"/>
    </source>
</evidence>
<dbReference type="PANTHER" id="PTHR34457">
    <property type="entry name" value="EMBRYO DEFECTIVE 2410"/>
    <property type="match status" value="1"/>
</dbReference>